<organism evidence="4">
    <name type="scientific">mine drainage metagenome</name>
    <dbReference type="NCBI Taxonomy" id="410659"/>
    <lineage>
        <taxon>unclassified sequences</taxon>
        <taxon>metagenomes</taxon>
        <taxon>ecological metagenomes</taxon>
    </lineage>
</organism>
<keyword evidence="2" id="KW-0472">Membrane</keyword>
<feature type="region of interest" description="Disordered" evidence="1">
    <location>
        <begin position="316"/>
        <end position="498"/>
    </location>
</feature>
<dbReference type="Pfam" id="PF13401">
    <property type="entry name" value="AAA_22"/>
    <property type="match status" value="1"/>
</dbReference>
<gene>
    <name evidence="4" type="primary">ssp5_2</name>
    <name evidence="4" type="ORF">GALL_420390</name>
</gene>
<dbReference type="InterPro" id="IPR052026">
    <property type="entry name" value="ExeA_AAA_ATPase_DNA-bind"/>
</dbReference>
<reference evidence="4" key="1">
    <citation type="submission" date="2016-10" db="EMBL/GenBank/DDBJ databases">
        <title>Sequence of Gallionella enrichment culture.</title>
        <authorList>
            <person name="Poehlein A."/>
            <person name="Muehling M."/>
            <person name="Daniel R."/>
        </authorList>
    </citation>
    <scope>NUCLEOTIDE SEQUENCE</scope>
</reference>
<keyword evidence="2" id="KW-0812">Transmembrane</keyword>
<dbReference type="EMBL" id="MLJW01001912">
    <property type="protein sequence ID" value="OIQ76284.1"/>
    <property type="molecule type" value="Genomic_DNA"/>
</dbReference>
<sequence length="498" mass="51874">MTYLAHFGLTDPPFTLTPDVDRYFPSHEHANIVASVDFALRQDCGIIKIVGDVGTGKTLLCRLLIRQLHETDCVAYINAPQCNKDGIIRTICEEFGLRPAADGANPLTDLNRFLVAQHEAGKLCVVVVDEAQHLGPDGLEAVRLVSNLETEKKKLLQIVLFGQTELDDLLAAHNLRQLNQRIVYSLATKPLSPGETKRYLQHRLRVSRRPGVEYEIFSAQAVRKIVRYSGGIPRIINILADKSLLVAFSEGSPLVRGKDAAEAIADSHHLIHRPPFAALRRLALPVVAALALLAALAGLAYGGRLLWQAHKSHGAAGPALAASPAPTPTTPHPTAPPAAAPTPPPAPAPAPAAAPPAAAPTPPPAPAPAPAAAAPAQAPAPQPQAAPVAEATPSPPPQPQAAPAAPAPQTAAAPATPATPAPQHGSPPPPPPRKPPAAAVQATPRARPAAQAQLTPQTLPPLQAQPIPDQPDTPRGKTRLNDGDAARKAGAGVYPGGE</sequence>
<comment type="caution">
    <text evidence="4">The sequence shown here is derived from an EMBL/GenBank/DDBJ whole genome shotgun (WGS) entry which is preliminary data.</text>
</comment>
<accession>A0A1J5Q8S3</accession>
<dbReference type="GO" id="GO:0016887">
    <property type="term" value="F:ATP hydrolysis activity"/>
    <property type="evidence" value="ECO:0007669"/>
    <property type="project" value="InterPro"/>
</dbReference>
<name>A0A1J5Q8S3_9ZZZZ</name>
<dbReference type="PANTHER" id="PTHR35894:SF1">
    <property type="entry name" value="PHOSPHORIBULOKINASE _ URIDINE KINASE FAMILY"/>
    <property type="match status" value="1"/>
</dbReference>
<dbReference type="PANTHER" id="PTHR35894">
    <property type="entry name" value="GENERAL SECRETION PATHWAY PROTEIN A-RELATED"/>
    <property type="match status" value="1"/>
</dbReference>
<feature type="compositionally biased region" description="Basic and acidic residues" evidence="1">
    <location>
        <begin position="472"/>
        <end position="487"/>
    </location>
</feature>
<evidence type="ECO:0000313" key="4">
    <source>
        <dbReference type="EMBL" id="OIQ76284.1"/>
    </source>
</evidence>
<dbReference type="SMART" id="SM00382">
    <property type="entry name" value="AAA"/>
    <property type="match status" value="1"/>
</dbReference>
<dbReference type="AlphaFoldDB" id="A0A1J5Q8S3"/>
<evidence type="ECO:0000259" key="3">
    <source>
        <dbReference type="SMART" id="SM00382"/>
    </source>
</evidence>
<dbReference type="InterPro" id="IPR027417">
    <property type="entry name" value="P-loop_NTPase"/>
</dbReference>
<feature type="compositionally biased region" description="Low complexity" evidence="1">
    <location>
        <begin position="436"/>
        <end position="466"/>
    </location>
</feature>
<evidence type="ECO:0000256" key="1">
    <source>
        <dbReference type="SAM" id="MobiDB-lite"/>
    </source>
</evidence>
<dbReference type="Gene3D" id="3.40.50.300">
    <property type="entry name" value="P-loop containing nucleotide triphosphate hydrolases"/>
    <property type="match status" value="1"/>
</dbReference>
<dbReference type="CDD" id="cd00009">
    <property type="entry name" value="AAA"/>
    <property type="match status" value="1"/>
</dbReference>
<dbReference type="SUPFAM" id="SSF52540">
    <property type="entry name" value="P-loop containing nucleoside triphosphate hydrolases"/>
    <property type="match status" value="1"/>
</dbReference>
<proteinExistence type="predicted"/>
<keyword evidence="4" id="KW-0675">Receptor</keyword>
<evidence type="ECO:0000256" key="2">
    <source>
        <dbReference type="SAM" id="Phobius"/>
    </source>
</evidence>
<dbReference type="InterPro" id="IPR049945">
    <property type="entry name" value="AAA_22"/>
</dbReference>
<feature type="compositionally biased region" description="Low complexity" evidence="1">
    <location>
        <begin position="401"/>
        <end position="416"/>
    </location>
</feature>
<keyword evidence="2" id="KW-1133">Transmembrane helix</keyword>
<feature type="compositionally biased region" description="Pro residues" evidence="1">
    <location>
        <begin position="325"/>
        <end position="369"/>
    </location>
</feature>
<feature type="compositionally biased region" description="Pro residues" evidence="1">
    <location>
        <begin position="417"/>
        <end position="435"/>
    </location>
</feature>
<protein>
    <submittedName>
        <fullName evidence="4">Agglutinin receptor</fullName>
    </submittedName>
</protein>
<dbReference type="InterPro" id="IPR003593">
    <property type="entry name" value="AAA+_ATPase"/>
</dbReference>
<feature type="transmembrane region" description="Helical" evidence="2">
    <location>
        <begin position="282"/>
        <end position="302"/>
    </location>
</feature>
<feature type="domain" description="AAA+ ATPase" evidence="3">
    <location>
        <begin position="43"/>
        <end position="211"/>
    </location>
</feature>